<keyword evidence="8" id="KW-1185">Reference proteome</keyword>
<feature type="transmembrane region" description="Helical" evidence="5">
    <location>
        <begin position="271"/>
        <end position="292"/>
    </location>
</feature>
<keyword evidence="7" id="KW-0378">Hydrolase</keyword>
<dbReference type="InterPro" id="IPR027417">
    <property type="entry name" value="P-loop_NTPase"/>
</dbReference>
<comment type="subcellular location">
    <subcellularLocation>
        <location evidence="1">Cell membrane</location>
        <topology evidence="1">Multi-pass membrane protein</topology>
    </subcellularLocation>
</comment>
<dbReference type="PANTHER" id="PTHR24222:SF76">
    <property type="entry name" value="MYCOBACTIN IMPORT ATP-BINDING_PERMEASE PROTEIN IRTB"/>
    <property type="match status" value="1"/>
</dbReference>
<gene>
    <name evidence="7" type="primary">irtB</name>
    <name evidence="7" type="ORF">Poly51_44620</name>
</gene>
<comment type="caution">
    <text evidence="7">The sequence shown here is derived from an EMBL/GenBank/DDBJ whole genome shotgun (WGS) entry which is preliminary data.</text>
</comment>
<evidence type="ECO:0000259" key="6">
    <source>
        <dbReference type="PROSITE" id="PS50893"/>
    </source>
</evidence>
<name>A0A5C6EHS2_9BACT</name>
<dbReference type="Gene3D" id="3.40.50.300">
    <property type="entry name" value="P-loop containing nucleotide triphosphate hydrolases"/>
    <property type="match status" value="1"/>
</dbReference>
<dbReference type="GO" id="GO:0042626">
    <property type="term" value="F:ATPase-coupled transmembrane transporter activity"/>
    <property type="evidence" value="ECO:0007669"/>
    <property type="project" value="TreeGrafter"/>
</dbReference>
<organism evidence="7 8">
    <name type="scientific">Rubripirellula tenax</name>
    <dbReference type="NCBI Taxonomy" id="2528015"/>
    <lineage>
        <taxon>Bacteria</taxon>
        <taxon>Pseudomonadati</taxon>
        <taxon>Planctomycetota</taxon>
        <taxon>Planctomycetia</taxon>
        <taxon>Pirellulales</taxon>
        <taxon>Pirellulaceae</taxon>
        <taxon>Rubripirellula</taxon>
    </lineage>
</organism>
<keyword evidence="4 5" id="KW-0472">Membrane</keyword>
<dbReference type="SUPFAM" id="SSF52540">
    <property type="entry name" value="P-loop containing nucleoside triphosphate hydrolases"/>
    <property type="match status" value="1"/>
</dbReference>
<evidence type="ECO:0000256" key="4">
    <source>
        <dbReference type="ARBA" id="ARBA00023136"/>
    </source>
</evidence>
<accession>A0A5C6EHS2</accession>
<evidence type="ECO:0000256" key="5">
    <source>
        <dbReference type="SAM" id="Phobius"/>
    </source>
</evidence>
<feature type="transmembrane region" description="Helical" evidence="5">
    <location>
        <begin position="298"/>
        <end position="321"/>
    </location>
</feature>
<dbReference type="InterPro" id="IPR003439">
    <property type="entry name" value="ABC_transporter-like_ATP-bd"/>
</dbReference>
<dbReference type="EMBL" id="SJPW01000006">
    <property type="protein sequence ID" value="TWU48562.1"/>
    <property type="molecule type" value="Genomic_DNA"/>
</dbReference>
<evidence type="ECO:0000313" key="7">
    <source>
        <dbReference type="EMBL" id="TWU48562.1"/>
    </source>
</evidence>
<dbReference type="PANTHER" id="PTHR24222">
    <property type="entry name" value="ABC TRANSPORTER B FAMILY"/>
    <property type="match status" value="1"/>
</dbReference>
<dbReference type="GO" id="GO:0005886">
    <property type="term" value="C:plasma membrane"/>
    <property type="evidence" value="ECO:0007669"/>
    <property type="project" value="UniProtKB-SubCell"/>
</dbReference>
<feature type="domain" description="ABC transporter" evidence="6">
    <location>
        <begin position="363"/>
        <end position="598"/>
    </location>
</feature>
<keyword evidence="7" id="KW-0547">Nucleotide-binding</keyword>
<feature type="transmembrane region" description="Helical" evidence="5">
    <location>
        <begin position="26"/>
        <end position="50"/>
    </location>
</feature>
<protein>
    <submittedName>
        <fullName evidence="7">Iron import ATP-binding/permease protein IrtB</fullName>
        <ecNumber evidence="7">3.6.3.-</ecNumber>
    </submittedName>
</protein>
<keyword evidence="2 5" id="KW-0812">Transmembrane</keyword>
<dbReference type="PROSITE" id="PS50893">
    <property type="entry name" value="ABC_TRANSPORTER_2"/>
    <property type="match status" value="1"/>
</dbReference>
<evidence type="ECO:0000256" key="2">
    <source>
        <dbReference type="ARBA" id="ARBA00022692"/>
    </source>
</evidence>
<evidence type="ECO:0000256" key="3">
    <source>
        <dbReference type="ARBA" id="ARBA00022989"/>
    </source>
</evidence>
<dbReference type="Gene3D" id="1.20.1560.10">
    <property type="entry name" value="ABC transporter type 1, transmembrane domain"/>
    <property type="match status" value="1"/>
</dbReference>
<keyword evidence="7" id="KW-0067">ATP-binding</keyword>
<evidence type="ECO:0000256" key="1">
    <source>
        <dbReference type="ARBA" id="ARBA00004651"/>
    </source>
</evidence>
<keyword evidence="3 5" id="KW-1133">Transmembrane helix</keyword>
<dbReference type="SUPFAM" id="SSF90123">
    <property type="entry name" value="ABC transporter transmembrane region"/>
    <property type="match status" value="1"/>
</dbReference>
<dbReference type="AlphaFoldDB" id="A0A5C6EHS2"/>
<feature type="transmembrane region" description="Helical" evidence="5">
    <location>
        <begin position="169"/>
        <end position="198"/>
    </location>
</feature>
<dbReference type="GO" id="GO:0016887">
    <property type="term" value="F:ATP hydrolysis activity"/>
    <property type="evidence" value="ECO:0007669"/>
    <property type="project" value="InterPro"/>
</dbReference>
<dbReference type="GO" id="GO:0005524">
    <property type="term" value="F:ATP binding"/>
    <property type="evidence" value="ECO:0007669"/>
    <property type="project" value="UniProtKB-KW"/>
</dbReference>
<dbReference type="Proteomes" id="UP000318288">
    <property type="component" value="Unassembled WGS sequence"/>
</dbReference>
<dbReference type="EC" id="3.6.3.-" evidence="7"/>
<proteinExistence type="predicted"/>
<dbReference type="InterPro" id="IPR039421">
    <property type="entry name" value="Type_1_exporter"/>
</dbReference>
<dbReference type="InterPro" id="IPR036640">
    <property type="entry name" value="ABC1_TM_sf"/>
</dbReference>
<reference evidence="7 8" key="1">
    <citation type="submission" date="2019-02" db="EMBL/GenBank/DDBJ databases">
        <title>Deep-cultivation of Planctomycetes and their phenomic and genomic characterization uncovers novel biology.</title>
        <authorList>
            <person name="Wiegand S."/>
            <person name="Jogler M."/>
            <person name="Boedeker C."/>
            <person name="Pinto D."/>
            <person name="Vollmers J."/>
            <person name="Rivas-Marin E."/>
            <person name="Kohn T."/>
            <person name="Peeters S.H."/>
            <person name="Heuer A."/>
            <person name="Rast P."/>
            <person name="Oberbeckmann S."/>
            <person name="Bunk B."/>
            <person name="Jeske O."/>
            <person name="Meyerdierks A."/>
            <person name="Storesund J.E."/>
            <person name="Kallscheuer N."/>
            <person name="Luecker S."/>
            <person name="Lage O.M."/>
            <person name="Pohl T."/>
            <person name="Merkel B.J."/>
            <person name="Hornburger P."/>
            <person name="Mueller R.-W."/>
            <person name="Bruemmer F."/>
            <person name="Labrenz M."/>
            <person name="Spormann A.M."/>
            <person name="Op Den Camp H."/>
            <person name="Overmann J."/>
            <person name="Amann R."/>
            <person name="Jetten M.S.M."/>
            <person name="Mascher T."/>
            <person name="Medema M.H."/>
            <person name="Devos D.P."/>
            <person name="Kaster A.-K."/>
            <person name="Ovreas L."/>
            <person name="Rohde M."/>
            <person name="Galperin M.Y."/>
            <person name="Jogler C."/>
        </authorList>
    </citation>
    <scope>NUCLEOTIDE SEQUENCE [LARGE SCALE GENOMIC DNA]</scope>
    <source>
        <strain evidence="7 8">Poly51</strain>
    </source>
</reference>
<dbReference type="RefSeq" id="WP_246114676.1">
    <property type="nucleotide sequence ID" value="NZ_SJPW01000006.1"/>
</dbReference>
<sequence length="608" mass="65926">MTRLSRFSTLSQPRSEPQAGGALLSYLWAALAGLLIPVLVVMLGAIAMLLDADGLSGSEVRLGTHLRVPISHAFVEQAALIQLTELVGLTFLVAALFSVSVWLHRRSADSRASRVVKSLHQSVLKQSLRRAELEGAAAQHVRAEQLIGQQLPLVQKGLSLWYRAVPRSVLMLIGCVVVALLVNVWLALLAVVSGVLLWQLARRLRRNDQAELNHWEVPRTRRRMAELVGQAPLLARLHSQGLADHAFQAELETLYRRLADEDARLGRIWPLLFFAISAAVAVLVLGLGVNLFGVDSGLSLPAALVIGLSLAGAIAAAGRLISLAAQLSEFGHASDAVYHYLKRSSEVSPSEQRVGLAGLRDGVEIHDVTIGDSSGNPILSHLSLRLVPGTFVALLGTESVSTRALTELLMGFGMPSEGRVAIDGVQLRDVHPQALARNVMWIEPEGPVWEGTISENLRGDDESINNRDVVDALEQVDVYERLQRLPDALGTIITPGDSMLGSETTYAIGVARALLHNPPIVLASEPPPPAEHLANDPCLAALRMLSEKGSLVVILPKRLQTLRSADRVVLLNGPRLVGEGKHAELLADSDLYRHLNYLLFNPYRHHKA</sequence>
<feature type="transmembrane region" description="Helical" evidence="5">
    <location>
        <begin position="86"/>
        <end position="104"/>
    </location>
</feature>
<evidence type="ECO:0000313" key="8">
    <source>
        <dbReference type="Proteomes" id="UP000318288"/>
    </source>
</evidence>